<evidence type="ECO:0000313" key="4">
    <source>
        <dbReference type="EMBL" id="GHD90778.1"/>
    </source>
</evidence>
<reference evidence="4" key="1">
    <citation type="journal article" date="2014" name="Int. J. Syst. Evol. Microbiol.">
        <title>Complete genome sequence of Corynebacterium casei LMG S-19264T (=DSM 44701T), isolated from a smear-ripened cheese.</title>
        <authorList>
            <consortium name="US DOE Joint Genome Institute (JGI-PGF)"/>
            <person name="Walter F."/>
            <person name="Albersmeier A."/>
            <person name="Kalinowski J."/>
            <person name="Ruckert C."/>
        </authorList>
    </citation>
    <scope>NUCLEOTIDE SEQUENCE</scope>
    <source>
        <strain evidence="4">JCM 4654</strain>
    </source>
</reference>
<evidence type="ECO:0000256" key="2">
    <source>
        <dbReference type="SAM" id="MobiDB-lite"/>
    </source>
</evidence>
<evidence type="ECO:0000259" key="3">
    <source>
        <dbReference type="Pfam" id="PF01243"/>
    </source>
</evidence>
<dbReference type="Pfam" id="PF01243">
    <property type="entry name" value="PNPOx_N"/>
    <property type="match status" value="1"/>
</dbReference>
<dbReference type="InterPro" id="IPR012349">
    <property type="entry name" value="Split_barrel_FMN-bd"/>
</dbReference>
<reference evidence="4" key="2">
    <citation type="submission" date="2020-09" db="EMBL/GenBank/DDBJ databases">
        <authorList>
            <person name="Sun Q."/>
            <person name="Ohkuma M."/>
        </authorList>
    </citation>
    <scope>NUCLEOTIDE SEQUENCE</scope>
    <source>
        <strain evidence="4">JCM 4654</strain>
    </source>
</reference>
<gene>
    <name evidence="4" type="ORF">GCM10010508_36710</name>
</gene>
<dbReference type="GO" id="GO:0005829">
    <property type="term" value="C:cytosol"/>
    <property type="evidence" value="ECO:0007669"/>
    <property type="project" value="TreeGrafter"/>
</dbReference>
<dbReference type="SUPFAM" id="SSF50475">
    <property type="entry name" value="FMN-binding split barrel"/>
    <property type="match status" value="1"/>
</dbReference>
<evidence type="ECO:0000256" key="1">
    <source>
        <dbReference type="ARBA" id="ARBA00023002"/>
    </source>
</evidence>
<protein>
    <submittedName>
        <fullName evidence="4">PPOX class F420-dependent oxidoreductase</fullName>
    </submittedName>
</protein>
<name>A0A918Y5Q9_9ACTN</name>
<sequence length="188" mass="20222">MPRMDAGEARRRFTAARVARLATVDDAGLPRLVPVVFAAHGRDGIVTAVDRKPKSTSRLARLHDIEVTPAVCLLADVYDEDWDRLWWARADGGARILHADATDPETRRECGLALALLREKYAQYRRTPPEGPVIAVTVHRWTGWRAADAPSADAPDTPYALPADPPPAGPAGPPPFGTAGSGYAAGSR</sequence>
<feature type="compositionally biased region" description="Low complexity" evidence="2">
    <location>
        <begin position="148"/>
        <end position="162"/>
    </location>
</feature>
<organism evidence="4 5">
    <name type="scientific">Streptomyces naganishii JCM 4654</name>
    <dbReference type="NCBI Taxonomy" id="1306179"/>
    <lineage>
        <taxon>Bacteria</taxon>
        <taxon>Bacillati</taxon>
        <taxon>Actinomycetota</taxon>
        <taxon>Actinomycetes</taxon>
        <taxon>Kitasatosporales</taxon>
        <taxon>Streptomycetaceae</taxon>
        <taxon>Streptomyces</taxon>
    </lineage>
</organism>
<feature type="region of interest" description="Disordered" evidence="2">
    <location>
        <begin position="148"/>
        <end position="188"/>
    </location>
</feature>
<evidence type="ECO:0000313" key="5">
    <source>
        <dbReference type="Proteomes" id="UP000608955"/>
    </source>
</evidence>
<dbReference type="GO" id="GO:0070967">
    <property type="term" value="F:coenzyme F420 binding"/>
    <property type="evidence" value="ECO:0007669"/>
    <property type="project" value="TreeGrafter"/>
</dbReference>
<keyword evidence="5" id="KW-1185">Reference proteome</keyword>
<dbReference type="Gene3D" id="2.30.110.10">
    <property type="entry name" value="Electron Transport, Fmn-binding Protein, Chain A"/>
    <property type="match status" value="1"/>
</dbReference>
<accession>A0A918Y5Q9</accession>
<dbReference type="InterPro" id="IPR052019">
    <property type="entry name" value="F420H2_bilvrd_red/Heme_oxyg"/>
</dbReference>
<keyword evidence="1" id="KW-0560">Oxidoreductase</keyword>
<dbReference type="Proteomes" id="UP000608955">
    <property type="component" value="Unassembled WGS sequence"/>
</dbReference>
<dbReference type="EMBL" id="BMVF01000009">
    <property type="protein sequence ID" value="GHD90778.1"/>
    <property type="molecule type" value="Genomic_DNA"/>
</dbReference>
<feature type="domain" description="Pyridoxamine 5'-phosphate oxidase N-terminal" evidence="3">
    <location>
        <begin position="8"/>
        <end position="144"/>
    </location>
</feature>
<dbReference type="GO" id="GO:0016627">
    <property type="term" value="F:oxidoreductase activity, acting on the CH-CH group of donors"/>
    <property type="evidence" value="ECO:0007669"/>
    <property type="project" value="TreeGrafter"/>
</dbReference>
<dbReference type="NCBIfam" id="TIGR03668">
    <property type="entry name" value="Rv0121_F420"/>
    <property type="match status" value="1"/>
</dbReference>
<dbReference type="PANTHER" id="PTHR35176">
    <property type="entry name" value="HEME OXYGENASE HI_0854-RELATED"/>
    <property type="match status" value="1"/>
</dbReference>
<dbReference type="InterPro" id="IPR019967">
    <property type="entry name" value="F420-dep_enz_PPOX_Rv0121"/>
</dbReference>
<proteinExistence type="predicted"/>
<dbReference type="PANTHER" id="PTHR35176:SF2">
    <property type="entry name" value="F420H(2)-DEPENDENT REDUCTASE RV1155"/>
    <property type="match status" value="1"/>
</dbReference>
<comment type="caution">
    <text evidence="4">The sequence shown here is derived from an EMBL/GenBank/DDBJ whole genome shotgun (WGS) entry which is preliminary data.</text>
</comment>
<feature type="compositionally biased region" description="Pro residues" evidence="2">
    <location>
        <begin position="163"/>
        <end position="176"/>
    </location>
</feature>
<dbReference type="InterPro" id="IPR011576">
    <property type="entry name" value="Pyridox_Oxase_N"/>
</dbReference>
<dbReference type="AlphaFoldDB" id="A0A918Y5Q9"/>